<dbReference type="EMBL" id="LN829119">
    <property type="protein sequence ID" value="CPR19130.1"/>
    <property type="molecule type" value="Genomic_DNA"/>
</dbReference>
<name>A0A0D6JF34_9HYPH</name>
<feature type="region of interest" description="Disordered" evidence="1">
    <location>
        <begin position="1"/>
        <end position="48"/>
    </location>
</feature>
<keyword evidence="3" id="KW-1185">Reference proteome</keyword>
<accession>A0A0D6JF34</accession>
<organism evidence="2 3">
    <name type="scientific">Candidatus Filomicrobium marinum</name>
    <dbReference type="NCBI Taxonomy" id="1608628"/>
    <lineage>
        <taxon>Bacteria</taxon>
        <taxon>Pseudomonadati</taxon>
        <taxon>Pseudomonadota</taxon>
        <taxon>Alphaproteobacteria</taxon>
        <taxon>Hyphomicrobiales</taxon>
        <taxon>Hyphomicrobiaceae</taxon>
        <taxon>Filomicrobium</taxon>
    </lineage>
</organism>
<gene>
    <name evidence="2" type="ORF">YBN1229_v1_2021</name>
</gene>
<dbReference type="Proteomes" id="UP000033187">
    <property type="component" value="Chromosome 1"/>
</dbReference>
<dbReference type="AlphaFoldDB" id="A0A0D6JF34"/>
<proteinExistence type="predicted"/>
<reference evidence="3" key="1">
    <citation type="submission" date="2015-02" db="EMBL/GenBank/DDBJ databases">
        <authorList>
            <person name="Chooi Y.-H."/>
        </authorList>
    </citation>
    <scope>NUCLEOTIDE SEQUENCE [LARGE SCALE GENOMIC DNA]</scope>
    <source>
        <strain evidence="3">strain Y</strain>
    </source>
</reference>
<protein>
    <submittedName>
        <fullName evidence="2">Uncharacterized protein</fullName>
    </submittedName>
</protein>
<evidence type="ECO:0000313" key="3">
    <source>
        <dbReference type="Proteomes" id="UP000033187"/>
    </source>
</evidence>
<evidence type="ECO:0000313" key="2">
    <source>
        <dbReference type="EMBL" id="CPR19130.1"/>
    </source>
</evidence>
<dbReference type="KEGG" id="fiy:BN1229_v1_2021"/>
<dbReference type="KEGG" id="fil:BN1229_v1_2018"/>
<evidence type="ECO:0000256" key="1">
    <source>
        <dbReference type="SAM" id="MobiDB-lite"/>
    </source>
</evidence>
<sequence length="156" mass="16856">MTWRLFLSGVGSDEAGSEGETARHDGGGKRGAGSEEDQQARHGEPGEGCEVFETGAVAASGEAHDPIDRAHIDFRGKEESHQQGKQVGEPLNRAHKNLLPLLVVIVRVEFHFSAPFMAVREGPGWLHAPRGMTGRLCEAGIETGPNLGRSPRLTWR</sequence>